<evidence type="ECO:0000256" key="3">
    <source>
        <dbReference type="SAM" id="MobiDB-lite"/>
    </source>
</evidence>
<evidence type="ECO:0000256" key="1">
    <source>
        <dbReference type="ARBA" id="ARBA00022723"/>
    </source>
</evidence>
<dbReference type="GO" id="GO:0015074">
    <property type="term" value="P:DNA integration"/>
    <property type="evidence" value="ECO:0007669"/>
    <property type="project" value="InterPro"/>
</dbReference>
<dbReference type="EMBL" id="QGNW01000760">
    <property type="protein sequence ID" value="RVW62802.1"/>
    <property type="molecule type" value="Genomic_DNA"/>
</dbReference>
<gene>
    <name evidence="5" type="primary">POLX_825</name>
    <name evidence="5" type="ORF">CK203_058906</name>
</gene>
<dbReference type="InterPro" id="IPR036397">
    <property type="entry name" value="RNaseH_sf"/>
</dbReference>
<evidence type="ECO:0000313" key="5">
    <source>
        <dbReference type="EMBL" id="RVW62802.1"/>
    </source>
</evidence>
<dbReference type="InterPro" id="IPR012337">
    <property type="entry name" value="RNaseH-like_sf"/>
</dbReference>
<dbReference type="InterPro" id="IPR043502">
    <property type="entry name" value="DNA/RNA_pol_sf"/>
</dbReference>
<dbReference type="Pfam" id="PF00665">
    <property type="entry name" value="rve"/>
    <property type="match status" value="1"/>
</dbReference>
<dbReference type="PROSITE" id="PS50994">
    <property type="entry name" value="INTEGRASE"/>
    <property type="match status" value="1"/>
</dbReference>
<dbReference type="Gene3D" id="3.30.420.10">
    <property type="entry name" value="Ribonuclease H-like superfamily/Ribonuclease H"/>
    <property type="match status" value="1"/>
</dbReference>
<proteinExistence type="predicted"/>
<feature type="domain" description="Integrase catalytic" evidence="4">
    <location>
        <begin position="202"/>
        <end position="381"/>
    </location>
</feature>
<accession>A0A438FS68</accession>
<dbReference type="InterPro" id="IPR013103">
    <property type="entry name" value="RVT_2"/>
</dbReference>
<dbReference type="Pfam" id="PF07727">
    <property type="entry name" value="RVT_2"/>
    <property type="match status" value="1"/>
</dbReference>
<dbReference type="InterPro" id="IPR001584">
    <property type="entry name" value="Integrase_cat-core"/>
</dbReference>
<evidence type="ECO:0000259" key="4">
    <source>
        <dbReference type="PROSITE" id="PS50994"/>
    </source>
</evidence>
<dbReference type="GO" id="GO:0003676">
    <property type="term" value="F:nucleic acid binding"/>
    <property type="evidence" value="ECO:0007669"/>
    <property type="project" value="InterPro"/>
</dbReference>
<organism evidence="5 6">
    <name type="scientific">Vitis vinifera</name>
    <name type="common">Grape</name>
    <dbReference type="NCBI Taxonomy" id="29760"/>
    <lineage>
        <taxon>Eukaryota</taxon>
        <taxon>Viridiplantae</taxon>
        <taxon>Streptophyta</taxon>
        <taxon>Embryophyta</taxon>
        <taxon>Tracheophyta</taxon>
        <taxon>Spermatophyta</taxon>
        <taxon>Magnoliopsida</taxon>
        <taxon>eudicotyledons</taxon>
        <taxon>Gunneridae</taxon>
        <taxon>Pentapetalae</taxon>
        <taxon>rosids</taxon>
        <taxon>Vitales</taxon>
        <taxon>Vitaceae</taxon>
        <taxon>Viteae</taxon>
        <taxon>Vitis</taxon>
    </lineage>
</organism>
<dbReference type="CDD" id="cd09272">
    <property type="entry name" value="RNase_HI_RT_Ty1"/>
    <property type="match status" value="1"/>
</dbReference>
<feature type="region of interest" description="Disordered" evidence="3">
    <location>
        <begin position="510"/>
        <end position="529"/>
    </location>
</feature>
<feature type="compositionally biased region" description="Low complexity" evidence="3">
    <location>
        <begin position="512"/>
        <end position="523"/>
    </location>
</feature>
<dbReference type="PANTHER" id="PTHR42648:SF28">
    <property type="entry name" value="TRANSPOSON-ENCODED PROTEIN WITH RIBONUCLEASE H-LIKE AND RETROVIRUS ZINC FINGER-LIKE DOMAINS"/>
    <property type="match status" value="1"/>
</dbReference>
<evidence type="ECO:0000313" key="6">
    <source>
        <dbReference type="Proteomes" id="UP000288805"/>
    </source>
</evidence>
<keyword evidence="1" id="KW-0479">Metal-binding</keyword>
<dbReference type="GO" id="GO:0016787">
    <property type="term" value="F:hydrolase activity"/>
    <property type="evidence" value="ECO:0007669"/>
    <property type="project" value="UniProtKB-KW"/>
</dbReference>
<protein>
    <submittedName>
        <fullName evidence="5">Retrovirus-related Pol polyprotein from transposon TNT 1-94</fullName>
    </submittedName>
</protein>
<sequence length="822" mass="93668">MFVLASSISANVNNIPVLNDTNFKKWKEHVIIVLGYMDLDYTLRVDRPSDLTSANTAEQRSTMEKWERSNRMSLMIMKHSIPETIRGAILEETQAKAFLDQIANRFAANEKVETSTILKIDLAVVPTDTWWIHTSATTHISVTMQGCLRSRMPIDGERYIYVGNGNKVAVKAIGLFRLQLDSGYFQVCIECIKGKQTNMRKKDANRCSDVLELIHTDICGPFPTASWNGQQYFIIFIDDYSRYGYLYLIHEKSQSLDVFKNFKAEVENQLSKKIKVVRSDRGSEYYGRYDGLGEQRPGPFDKYLMECGIVPQYTMLGTPSQNGVAERRNRTLKDMVRSRISHSTLPESLWGEAIKTAVYILNRVPSKVVAKTPYELWTSKKPSIRHLHVWGCPAEARPYKVNQKKLDSRTVSCYFVGYSERSRGFKFYDPSSRSFFETSNAKFIEDVELSGREPLRKVVFEEESVSIPTTGHDHIMFDDTIQNVQSITEIQDTPEIPPAQVMEPIQVHEEVTQQPQEPQVQMPLRRSTRERKSTISDDYVVYLQENEFDMGLEDDPISVSQVKQSSNSEKLIEAMKEEMKSMKDNGVWDLVELPKGVKLIGCKWIFKTKQDSKGNIVRYKTRLVAKGFTQKEGIDCKETFSPVSSKDSFRIIMALVAHYDLELHQMDVKTAFLNGNIDETIYMVQPKNFESNDSKQLENTVDQCIYLKFSGSKFIILVLYVDDILLASSDVGLLHETKSSHLEIVGYSDSDFVGCLDSRRSTSGYIFMLDGGVVSWKSVKQTLIASSTMEAEFIACYEASNHGYGCEILSLGCELLMGLRNH</sequence>
<dbReference type="GO" id="GO:0046872">
    <property type="term" value="F:metal ion binding"/>
    <property type="evidence" value="ECO:0007669"/>
    <property type="project" value="UniProtKB-KW"/>
</dbReference>
<dbReference type="InterPro" id="IPR057670">
    <property type="entry name" value="SH3_retrovirus"/>
</dbReference>
<dbReference type="AlphaFoldDB" id="A0A438FS68"/>
<dbReference type="SUPFAM" id="SSF56672">
    <property type="entry name" value="DNA/RNA polymerases"/>
    <property type="match status" value="1"/>
</dbReference>
<comment type="caution">
    <text evidence="5">The sequence shown here is derived from an EMBL/GenBank/DDBJ whole genome shotgun (WGS) entry which is preliminary data.</text>
</comment>
<evidence type="ECO:0000256" key="2">
    <source>
        <dbReference type="ARBA" id="ARBA00022801"/>
    </source>
</evidence>
<dbReference type="Pfam" id="PF25597">
    <property type="entry name" value="SH3_retrovirus"/>
    <property type="match status" value="1"/>
</dbReference>
<dbReference type="SUPFAM" id="SSF53098">
    <property type="entry name" value="Ribonuclease H-like"/>
    <property type="match status" value="1"/>
</dbReference>
<reference evidence="5 6" key="1">
    <citation type="journal article" date="2018" name="PLoS Genet.">
        <title>Population sequencing reveals clonal diversity and ancestral inbreeding in the grapevine cultivar Chardonnay.</title>
        <authorList>
            <person name="Roach M.J."/>
            <person name="Johnson D.L."/>
            <person name="Bohlmann J."/>
            <person name="van Vuuren H.J."/>
            <person name="Jones S.J."/>
            <person name="Pretorius I.S."/>
            <person name="Schmidt S.A."/>
            <person name="Borneman A.R."/>
        </authorList>
    </citation>
    <scope>NUCLEOTIDE SEQUENCE [LARGE SCALE GENOMIC DNA]</scope>
    <source>
        <strain evidence="6">cv. Chardonnay</strain>
        <tissue evidence="5">Leaf</tissue>
    </source>
</reference>
<keyword evidence="2" id="KW-0378">Hydrolase</keyword>
<dbReference type="Proteomes" id="UP000288805">
    <property type="component" value="Unassembled WGS sequence"/>
</dbReference>
<name>A0A438FS68_VITVI</name>
<dbReference type="InterPro" id="IPR039537">
    <property type="entry name" value="Retrotran_Ty1/copia-like"/>
</dbReference>
<dbReference type="PANTHER" id="PTHR42648">
    <property type="entry name" value="TRANSPOSASE, PUTATIVE-RELATED"/>
    <property type="match status" value="1"/>
</dbReference>